<keyword evidence="1" id="KW-0677">Repeat</keyword>
<evidence type="ECO:0000313" key="5">
    <source>
        <dbReference type="Proteomes" id="UP001497623"/>
    </source>
</evidence>
<organism evidence="4 5">
    <name type="scientific">Meganyctiphanes norvegica</name>
    <name type="common">Northern krill</name>
    <name type="synonym">Thysanopoda norvegica</name>
    <dbReference type="NCBI Taxonomy" id="48144"/>
    <lineage>
        <taxon>Eukaryota</taxon>
        <taxon>Metazoa</taxon>
        <taxon>Ecdysozoa</taxon>
        <taxon>Arthropoda</taxon>
        <taxon>Crustacea</taxon>
        <taxon>Multicrustacea</taxon>
        <taxon>Malacostraca</taxon>
        <taxon>Eumalacostraca</taxon>
        <taxon>Eucarida</taxon>
        <taxon>Euphausiacea</taxon>
        <taxon>Euphausiidae</taxon>
        <taxon>Meganyctiphanes</taxon>
    </lineage>
</organism>
<dbReference type="InterPro" id="IPR003961">
    <property type="entry name" value="FN3_dom"/>
</dbReference>
<evidence type="ECO:0000256" key="1">
    <source>
        <dbReference type="ARBA" id="ARBA00022737"/>
    </source>
</evidence>
<evidence type="ECO:0000256" key="2">
    <source>
        <dbReference type="SAM" id="Phobius"/>
    </source>
</evidence>
<accession>A0AAV2S554</accession>
<dbReference type="SUPFAM" id="SSF49265">
    <property type="entry name" value="Fibronectin type III"/>
    <property type="match status" value="1"/>
</dbReference>
<sequence length="681" mass="76138">MDVPNKDIKTHLIEQHRHIRQVLSKFKLLLSRLKFYLNSEFFFTMLITIFSPAKVLSICNPKYLTLFTLNNDNALMARPVDLSLCMFTHMTLGTIWTYMSLIYKVTNRNFQLVLAEGIKRSAHAVRTCSAGATRAITMSHKPRQIIIASTSYAHNTDWANEHNWYTRELITAFGSPRSHSAITMSHKRAKSSLQAHHTHTIQIGPMSAIAFLTFLVFEIKFWWMPSNLRAHARILWPNFKPFSKNLLTTYSQKNGTNMLTFYISDILSLVGIRCVCTDLTSSFLTVTKPKSPIAPRVNDIIGSDNTPNKLAVSWEPSTTYFCIGNVTGYIITYHKTGDSDDTSLMIEGVPIEVAQSPYDLVGLEHCTDYTVSVAAKWSRGTGESTTMKGKTGSQAPSKPIVGVETVTTTSIGLSWAQPAADSCPIGEYRVRWNSTSQGSGEDNVGFATSYTITGLSSNTTYTINVDARSDDDKTITSENIIINTDNQEQDIKVKSQLQYGVINITWTPWNDEEFYIVSWDSNTEIANRPEYIIRENEYDGNSTAIQISVCPTMDKARCSVAADRSLQTIVHPIQNLTAEINDDVLLAIWEYSDTNNDEEAIILWDGITDSTSESTWQTDQVNGAPQNVCVSAVIEDDTSRWECTIAEDNNGNGGARLVYSQNVLIPAAIAMIFGILRFNWP</sequence>
<dbReference type="Gene3D" id="2.60.40.10">
    <property type="entry name" value="Immunoglobulins"/>
    <property type="match status" value="2"/>
</dbReference>
<feature type="domain" description="Fibronectin type-III" evidence="3">
    <location>
        <begin position="296"/>
        <end position="394"/>
    </location>
</feature>
<feature type="transmembrane region" description="Helical" evidence="2">
    <location>
        <begin position="203"/>
        <end position="223"/>
    </location>
</feature>
<evidence type="ECO:0000313" key="4">
    <source>
        <dbReference type="EMBL" id="CAL4160304.1"/>
    </source>
</evidence>
<evidence type="ECO:0000259" key="3">
    <source>
        <dbReference type="PROSITE" id="PS50853"/>
    </source>
</evidence>
<dbReference type="PANTHER" id="PTHR46708:SF2">
    <property type="entry name" value="FIBRONECTIN TYPE-III DOMAIN-CONTAINING PROTEIN"/>
    <property type="match status" value="1"/>
</dbReference>
<dbReference type="SMART" id="SM00060">
    <property type="entry name" value="FN3"/>
    <property type="match status" value="2"/>
</dbReference>
<dbReference type="AlphaFoldDB" id="A0AAV2S554"/>
<dbReference type="InterPro" id="IPR013783">
    <property type="entry name" value="Ig-like_fold"/>
</dbReference>
<dbReference type="InterPro" id="IPR050991">
    <property type="entry name" value="ECM_Regulatory_Proteins"/>
</dbReference>
<dbReference type="InterPro" id="IPR036116">
    <property type="entry name" value="FN3_sf"/>
</dbReference>
<gene>
    <name evidence="4" type="ORF">MNOR_LOCUS32408</name>
</gene>
<feature type="non-terminal residue" evidence="4">
    <location>
        <position position="681"/>
    </location>
</feature>
<name>A0AAV2S554_MEGNR</name>
<feature type="transmembrane region" description="Helical" evidence="2">
    <location>
        <begin position="35"/>
        <end position="53"/>
    </location>
</feature>
<keyword evidence="2" id="KW-0472">Membrane</keyword>
<keyword evidence="2" id="KW-1133">Transmembrane helix</keyword>
<keyword evidence="2" id="KW-0812">Transmembrane</keyword>
<feature type="domain" description="Fibronectin type-III" evidence="3">
    <location>
        <begin position="395"/>
        <end position="487"/>
    </location>
</feature>
<comment type="caution">
    <text evidence="4">The sequence shown here is derived from an EMBL/GenBank/DDBJ whole genome shotgun (WGS) entry which is preliminary data.</text>
</comment>
<dbReference type="Pfam" id="PF00041">
    <property type="entry name" value="fn3"/>
    <property type="match status" value="2"/>
</dbReference>
<dbReference type="Proteomes" id="UP001497623">
    <property type="component" value="Unassembled WGS sequence"/>
</dbReference>
<reference evidence="4 5" key="1">
    <citation type="submission" date="2024-05" db="EMBL/GenBank/DDBJ databases">
        <authorList>
            <person name="Wallberg A."/>
        </authorList>
    </citation>
    <scope>NUCLEOTIDE SEQUENCE [LARGE SCALE GENOMIC DNA]</scope>
</reference>
<keyword evidence="5" id="KW-1185">Reference proteome</keyword>
<dbReference type="EMBL" id="CAXKWB010044021">
    <property type="protein sequence ID" value="CAL4160304.1"/>
    <property type="molecule type" value="Genomic_DNA"/>
</dbReference>
<dbReference type="PROSITE" id="PS50853">
    <property type="entry name" value="FN3"/>
    <property type="match status" value="2"/>
</dbReference>
<protein>
    <recommendedName>
        <fullName evidence="3">Fibronectin type-III domain-containing protein</fullName>
    </recommendedName>
</protein>
<proteinExistence type="predicted"/>
<dbReference type="PANTHER" id="PTHR46708">
    <property type="entry name" value="TENASCIN"/>
    <property type="match status" value="1"/>
</dbReference>
<dbReference type="CDD" id="cd00063">
    <property type="entry name" value="FN3"/>
    <property type="match status" value="2"/>
</dbReference>